<evidence type="ECO:0000256" key="2">
    <source>
        <dbReference type="ARBA" id="ARBA00022729"/>
    </source>
</evidence>
<reference evidence="5" key="1">
    <citation type="submission" date="2016-09" db="EMBL/GenBank/DDBJ databases">
        <authorList>
            <person name="Varghese N."/>
            <person name="Submissions S."/>
        </authorList>
    </citation>
    <scope>NUCLEOTIDE SEQUENCE [LARGE SCALE GENOMIC DNA]</scope>
    <source>
        <strain evidence="5">ANC 3699</strain>
    </source>
</reference>
<evidence type="ECO:0000256" key="1">
    <source>
        <dbReference type="ARBA" id="ARBA00009091"/>
    </source>
</evidence>
<dbReference type="Pfam" id="PF03938">
    <property type="entry name" value="OmpH"/>
    <property type="match status" value="1"/>
</dbReference>
<evidence type="ECO:0000256" key="3">
    <source>
        <dbReference type="SAM" id="SignalP"/>
    </source>
</evidence>
<dbReference type="EMBL" id="FMYK01000002">
    <property type="protein sequence ID" value="SDB96205.1"/>
    <property type="molecule type" value="Genomic_DNA"/>
</dbReference>
<dbReference type="InterPro" id="IPR005632">
    <property type="entry name" value="Chaperone_Skp"/>
</dbReference>
<sequence length="168" mass="18621">MRNFLVCSAVMLGLMSSGAAFAEKYAVVDIQKAATDTSYMKSQMATLESALKPQQQKHERLTKELTALRQKAQNDAKVMKQADLQKLEQDYATKMNEFNANATGMQKRAQDTLANINKTLAPKIEQATEALRKQGGYSMIIDRKSVVSFDPAIDLTSQVTQQVNATLK</sequence>
<dbReference type="GO" id="GO:0005829">
    <property type="term" value="C:cytosol"/>
    <property type="evidence" value="ECO:0007669"/>
    <property type="project" value="TreeGrafter"/>
</dbReference>
<accession>A0A1G6HQR6</accession>
<keyword evidence="5" id="KW-1185">Reference proteome</keyword>
<name>A0A1G6HQR6_9GAMM</name>
<dbReference type="PANTHER" id="PTHR35089:SF1">
    <property type="entry name" value="CHAPERONE PROTEIN SKP"/>
    <property type="match status" value="1"/>
</dbReference>
<dbReference type="Proteomes" id="UP000242317">
    <property type="component" value="Unassembled WGS sequence"/>
</dbReference>
<dbReference type="SUPFAM" id="SSF111384">
    <property type="entry name" value="OmpH-like"/>
    <property type="match status" value="1"/>
</dbReference>
<organism evidence="4 5">
    <name type="scientific">Acinetobacter marinus</name>
    <dbReference type="NCBI Taxonomy" id="281375"/>
    <lineage>
        <taxon>Bacteria</taxon>
        <taxon>Pseudomonadati</taxon>
        <taxon>Pseudomonadota</taxon>
        <taxon>Gammaproteobacteria</taxon>
        <taxon>Moraxellales</taxon>
        <taxon>Moraxellaceae</taxon>
        <taxon>Acinetobacter</taxon>
    </lineage>
</organism>
<protein>
    <submittedName>
        <fullName evidence="4">Periplasmic chaperone for outer membrane proteins Skp</fullName>
    </submittedName>
</protein>
<evidence type="ECO:0000313" key="5">
    <source>
        <dbReference type="Proteomes" id="UP000242317"/>
    </source>
</evidence>
<dbReference type="GO" id="GO:0051082">
    <property type="term" value="F:unfolded protein binding"/>
    <property type="evidence" value="ECO:0007669"/>
    <property type="project" value="InterPro"/>
</dbReference>
<dbReference type="GO" id="GO:0050821">
    <property type="term" value="P:protein stabilization"/>
    <property type="evidence" value="ECO:0007669"/>
    <property type="project" value="TreeGrafter"/>
</dbReference>
<evidence type="ECO:0000313" key="4">
    <source>
        <dbReference type="EMBL" id="SDB96205.1"/>
    </source>
</evidence>
<comment type="similarity">
    <text evidence="1">Belongs to the Skp family.</text>
</comment>
<dbReference type="SMART" id="SM00935">
    <property type="entry name" value="OmpH"/>
    <property type="match status" value="1"/>
</dbReference>
<dbReference type="OrthoDB" id="6717293at2"/>
<gene>
    <name evidence="4" type="ORF">SAMN05421749_102430</name>
</gene>
<dbReference type="AlphaFoldDB" id="A0A1G6HQR6"/>
<feature type="signal peptide" evidence="3">
    <location>
        <begin position="1"/>
        <end position="22"/>
    </location>
</feature>
<dbReference type="Gene3D" id="3.30.910.20">
    <property type="entry name" value="Skp domain"/>
    <property type="match status" value="1"/>
</dbReference>
<feature type="chain" id="PRO_5017383951" evidence="3">
    <location>
        <begin position="23"/>
        <end position="168"/>
    </location>
</feature>
<dbReference type="RefSeq" id="WP_092617116.1">
    <property type="nucleotide sequence ID" value="NZ_FMYK01000002.1"/>
</dbReference>
<proteinExistence type="inferred from homology"/>
<keyword evidence="2 3" id="KW-0732">Signal</keyword>
<dbReference type="PANTHER" id="PTHR35089">
    <property type="entry name" value="CHAPERONE PROTEIN SKP"/>
    <property type="match status" value="1"/>
</dbReference>
<dbReference type="InterPro" id="IPR024930">
    <property type="entry name" value="Skp_dom_sf"/>
</dbReference>